<reference evidence="2 3" key="1">
    <citation type="submission" date="2017-08" db="EMBL/GenBank/DDBJ databases">
        <title>Aliifodinibius alkalisoli sp. nov., isolated from saline alkaline soil.</title>
        <authorList>
            <person name="Liu D."/>
            <person name="Zhang G."/>
        </authorList>
    </citation>
    <scope>NUCLEOTIDE SEQUENCE [LARGE SCALE GENOMIC DNA]</scope>
    <source>
        <strain evidence="2 3">WN023</strain>
    </source>
</reference>
<dbReference type="AlphaFoldDB" id="A0A2A2GA85"/>
<name>A0A2A2GA85_9BACT</name>
<evidence type="ECO:0000256" key="1">
    <source>
        <dbReference type="SAM" id="Phobius"/>
    </source>
</evidence>
<keyword evidence="1" id="KW-0812">Transmembrane</keyword>
<organism evidence="2 3">
    <name type="scientific">Fodinibius salipaludis</name>
    <dbReference type="NCBI Taxonomy" id="2032627"/>
    <lineage>
        <taxon>Bacteria</taxon>
        <taxon>Pseudomonadati</taxon>
        <taxon>Balneolota</taxon>
        <taxon>Balneolia</taxon>
        <taxon>Balneolales</taxon>
        <taxon>Balneolaceae</taxon>
        <taxon>Fodinibius</taxon>
    </lineage>
</organism>
<dbReference type="OrthoDB" id="1524309at2"/>
<keyword evidence="1" id="KW-0472">Membrane</keyword>
<gene>
    <name evidence="2" type="ORF">CK503_08475</name>
</gene>
<proteinExistence type="predicted"/>
<sequence length="136" mass="14775">MDELIESLDYQIVDDGMGDLSSYLRQTSRNAFKKAIGLADRALSGRKGQVATTALVLADLTKDRRSFQQVFNRNADVINQYFEHVDLQAVSDMIGLQDSVAKSKPATIIKHAGILSAGIAIGVAGLSLYNRKQSST</sequence>
<comment type="caution">
    <text evidence="2">The sequence shown here is derived from an EMBL/GenBank/DDBJ whole genome shotgun (WGS) entry which is preliminary data.</text>
</comment>
<dbReference type="RefSeq" id="WP_095606369.1">
    <property type="nucleotide sequence ID" value="NZ_NSKE01000005.1"/>
</dbReference>
<keyword evidence="1" id="KW-1133">Transmembrane helix</keyword>
<protein>
    <submittedName>
        <fullName evidence="2">Uncharacterized protein</fullName>
    </submittedName>
</protein>
<evidence type="ECO:0000313" key="3">
    <source>
        <dbReference type="Proteomes" id="UP000218831"/>
    </source>
</evidence>
<feature type="transmembrane region" description="Helical" evidence="1">
    <location>
        <begin position="108"/>
        <end position="129"/>
    </location>
</feature>
<dbReference type="Proteomes" id="UP000218831">
    <property type="component" value="Unassembled WGS sequence"/>
</dbReference>
<accession>A0A2A2GA85</accession>
<dbReference type="EMBL" id="NSKE01000005">
    <property type="protein sequence ID" value="PAU94238.1"/>
    <property type="molecule type" value="Genomic_DNA"/>
</dbReference>
<evidence type="ECO:0000313" key="2">
    <source>
        <dbReference type="EMBL" id="PAU94238.1"/>
    </source>
</evidence>
<keyword evidence="3" id="KW-1185">Reference proteome</keyword>